<name>A0A8X6R8R0_TRICX</name>
<gene>
    <name evidence="1" type="ORF">TNCV_2449901</name>
</gene>
<dbReference type="EMBL" id="BMAU01021093">
    <property type="protein sequence ID" value="GFX90215.1"/>
    <property type="molecule type" value="Genomic_DNA"/>
</dbReference>
<accession>A0A8X6R8R0</accession>
<dbReference type="AlphaFoldDB" id="A0A8X6R8R0"/>
<organism evidence="1 2">
    <name type="scientific">Trichonephila clavipes</name>
    <name type="common">Golden silk orbweaver</name>
    <name type="synonym">Nephila clavipes</name>
    <dbReference type="NCBI Taxonomy" id="2585209"/>
    <lineage>
        <taxon>Eukaryota</taxon>
        <taxon>Metazoa</taxon>
        <taxon>Ecdysozoa</taxon>
        <taxon>Arthropoda</taxon>
        <taxon>Chelicerata</taxon>
        <taxon>Arachnida</taxon>
        <taxon>Araneae</taxon>
        <taxon>Araneomorphae</taxon>
        <taxon>Entelegynae</taxon>
        <taxon>Araneoidea</taxon>
        <taxon>Nephilidae</taxon>
        <taxon>Trichonephila</taxon>
    </lineage>
</organism>
<dbReference type="Proteomes" id="UP000887159">
    <property type="component" value="Unassembled WGS sequence"/>
</dbReference>
<keyword evidence="2" id="KW-1185">Reference proteome</keyword>
<comment type="caution">
    <text evidence="1">The sequence shown here is derived from an EMBL/GenBank/DDBJ whole genome shotgun (WGS) entry which is preliminary data.</text>
</comment>
<reference evidence="1" key="1">
    <citation type="submission" date="2020-08" db="EMBL/GenBank/DDBJ databases">
        <title>Multicomponent nature underlies the extraordinary mechanical properties of spider dragline silk.</title>
        <authorList>
            <person name="Kono N."/>
            <person name="Nakamura H."/>
            <person name="Mori M."/>
            <person name="Yoshida Y."/>
            <person name="Ohtoshi R."/>
            <person name="Malay A.D."/>
            <person name="Moran D.A.P."/>
            <person name="Tomita M."/>
            <person name="Numata K."/>
            <person name="Arakawa K."/>
        </authorList>
    </citation>
    <scope>NUCLEOTIDE SEQUENCE</scope>
</reference>
<sequence length="70" mass="7833">MFLSKGYAFPLLQWLPRTVFPYSAPDCPIILEVRVLNPQSAPASVAPSMGISSCHISREKELTFTCNEYL</sequence>
<proteinExistence type="predicted"/>
<evidence type="ECO:0000313" key="2">
    <source>
        <dbReference type="Proteomes" id="UP000887159"/>
    </source>
</evidence>
<protein>
    <submittedName>
        <fullName evidence="1">Uncharacterized protein</fullName>
    </submittedName>
</protein>
<evidence type="ECO:0000313" key="1">
    <source>
        <dbReference type="EMBL" id="GFX90215.1"/>
    </source>
</evidence>